<dbReference type="AlphaFoldDB" id="A0A485KUF6"/>
<feature type="transmembrane region" description="Helical" evidence="7">
    <location>
        <begin position="503"/>
        <end position="525"/>
    </location>
</feature>
<evidence type="ECO:0000256" key="2">
    <source>
        <dbReference type="ARBA" id="ARBA00007015"/>
    </source>
</evidence>
<sequence>MADTKPKIWLIDEHELDSQHATPEDNSFHTIGNSQDYCIMMGNKLSIDSRLSLNSRLSDTEVMDFGALRPGGALNLLSLEAFGLLSQYGGVGILMGVFSALQYPLFQNYLHMEGYQTASYSVLTTLGWSSKIFFGILSDCLPLLGYQRRPYMVIGWAICGTCCALMAVTPFPNPYYGKAGLNRIPKASMKADDLTFINVDAPSSGGYFIVMSMLASLGYVMAVVAADAMVVQYAQREPASIRGRVQTAIYFTRDACTMIPSMIVGFCMNDFKYGGSFSWSISPNLVYGVLVAPCILAAYSAFALMVEEKIERVLFRDYMRSAWMLLQQRVVWQIAAFKFFNKLFFGYSSTFTNPVSSIWVQVQPIVNTSFDIVYQLVRVLSMMAIGRYALNWDWRTTITMNTILIVLMDLTIYYFAIWDVVRNQYFQTIVHSFEGIPSACIFLFGVYLLAEVAEVGNEGLVFALLTSCSNLATPLSTVLAKTVDSFFTARLQDLQHDDTAVRWQVSYSMIAQAVFRLLSLVFLVFMPRQKAYVQVLKRTGSLSKTAATIVLVTFVSGYVYNLTTNILSIYPSTSCLRIAGGKGC</sequence>
<dbReference type="InterPro" id="IPR036259">
    <property type="entry name" value="MFS_trans_sf"/>
</dbReference>
<feature type="transmembrane region" description="Helical" evidence="7">
    <location>
        <begin position="546"/>
        <end position="563"/>
    </location>
</feature>
<evidence type="ECO:0000256" key="4">
    <source>
        <dbReference type="ARBA" id="ARBA00022692"/>
    </source>
</evidence>
<dbReference type="GO" id="GO:0016020">
    <property type="term" value="C:membrane"/>
    <property type="evidence" value="ECO:0007669"/>
    <property type="project" value="UniProtKB-SubCell"/>
</dbReference>
<dbReference type="EMBL" id="CAADRA010005348">
    <property type="protein sequence ID" value="VFT88835.1"/>
    <property type="molecule type" value="Genomic_DNA"/>
</dbReference>
<dbReference type="Proteomes" id="UP000332933">
    <property type="component" value="Unassembled WGS sequence"/>
</dbReference>
<keyword evidence="6 7" id="KW-0472">Membrane</keyword>
<dbReference type="OrthoDB" id="70542at2759"/>
<evidence type="ECO:0000313" key="8">
    <source>
        <dbReference type="EMBL" id="KAF0697321.1"/>
    </source>
</evidence>
<feature type="transmembrane region" description="Helical" evidence="7">
    <location>
        <begin position="429"/>
        <end position="449"/>
    </location>
</feature>
<dbReference type="PANTHER" id="PTHR31585">
    <property type="entry name" value="FOLATE-BIOPTERIN TRANSPORTER 1, CHLOROPLASTIC"/>
    <property type="match status" value="1"/>
</dbReference>
<evidence type="ECO:0000313" key="9">
    <source>
        <dbReference type="EMBL" id="VFT88835.1"/>
    </source>
</evidence>
<feature type="transmembrane region" description="Helical" evidence="7">
    <location>
        <begin position="247"/>
        <end position="266"/>
    </location>
</feature>
<dbReference type="Gene3D" id="1.20.1250.20">
    <property type="entry name" value="MFS general substrate transporter like domains"/>
    <property type="match status" value="1"/>
</dbReference>
<evidence type="ECO:0000256" key="6">
    <source>
        <dbReference type="ARBA" id="ARBA00023136"/>
    </source>
</evidence>
<feature type="transmembrane region" description="Helical" evidence="7">
    <location>
        <begin position="206"/>
        <end position="226"/>
    </location>
</feature>
<comment type="subcellular location">
    <subcellularLocation>
        <location evidence="1">Membrane</location>
        <topology evidence="1">Multi-pass membrane protein</topology>
    </subcellularLocation>
</comment>
<gene>
    <name evidence="9" type="primary">Aste57867_11980</name>
    <name evidence="8" type="ORF">As57867_011935</name>
    <name evidence="9" type="ORF">ASTE57867_11980</name>
</gene>
<dbReference type="SUPFAM" id="SSF103473">
    <property type="entry name" value="MFS general substrate transporter"/>
    <property type="match status" value="1"/>
</dbReference>
<reference evidence="9 10" key="1">
    <citation type="submission" date="2019-03" db="EMBL/GenBank/DDBJ databases">
        <authorList>
            <person name="Gaulin E."/>
            <person name="Dumas B."/>
        </authorList>
    </citation>
    <scope>NUCLEOTIDE SEQUENCE [LARGE SCALE GENOMIC DNA]</scope>
    <source>
        <strain evidence="9">CBS 568.67</strain>
    </source>
</reference>
<feature type="transmembrane region" description="Helical" evidence="7">
    <location>
        <begin position="88"/>
        <end position="106"/>
    </location>
</feature>
<evidence type="ECO:0000256" key="3">
    <source>
        <dbReference type="ARBA" id="ARBA00022448"/>
    </source>
</evidence>
<organism evidence="9 10">
    <name type="scientific">Aphanomyces stellatus</name>
    <dbReference type="NCBI Taxonomy" id="120398"/>
    <lineage>
        <taxon>Eukaryota</taxon>
        <taxon>Sar</taxon>
        <taxon>Stramenopiles</taxon>
        <taxon>Oomycota</taxon>
        <taxon>Saprolegniomycetes</taxon>
        <taxon>Saprolegniales</taxon>
        <taxon>Verrucalvaceae</taxon>
        <taxon>Aphanomyces</taxon>
    </lineage>
</organism>
<comment type="similarity">
    <text evidence="2">Belongs to the major facilitator superfamily. Folate-biopterin transporter (TC 2.A.71) family.</text>
</comment>
<evidence type="ECO:0000256" key="5">
    <source>
        <dbReference type="ARBA" id="ARBA00022989"/>
    </source>
</evidence>
<keyword evidence="10" id="KW-1185">Reference proteome</keyword>
<dbReference type="EMBL" id="VJMH01005327">
    <property type="protein sequence ID" value="KAF0697321.1"/>
    <property type="molecule type" value="Genomic_DNA"/>
</dbReference>
<accession>A0A485KUF6</accession>
<reference evidence="8" key="2">
    <citation type="submission" date="2019-06" db="EMBL/GenBank/DDBJ databases">
        <title>Genomics analysis of Aphanomyces spp. identifies a new class of oomycete effector associated with host adaptation.</title>
        <authorList>
            <person name="Gaulin E."/>
        </authorList>
    </citation>
    <scope>NUCLEOTIDE SEQUENCE</scope>
    <source>
        <strain evidence="8">CBS 578.67</strain>
    </source>
</reference>
<keyword evidence="3" id="KW-0813">Transport</keyword>
<protein>
    <submittedName>
        <fullName evidence="9">Aste57867_11980 protein</fullName>
    </submittedName>
</protein>
<keyword evidence="4 7" id="KW-0812">Transmembrane</keyword>
<feature type="transmembrane region" description="Helical" evidence="7">
    <location>
        <begin position="151"/>
        <end position="171"/>
    </location>
</feature>
<dbReference type="InterPro" id="IPR039309">
    <property type="entry name" value="BT1"/>
</dbReference>
<evidence type="ECO:0000256" key="1">
    <source>
        <dbReference type="ARBA" id="ARBA00004141"/>
    </source>
</evidence>
<evidence type="ECO:0000313" key="10">
    <source>
        <dbReference type="Proteomes" id="UP000332933"/>
    </source>
</evidence>
<feature type="transmembrane region" description="Helical" evidence="7">
    <location>
        <begin position="286"/>
        <end position="306"/>
    </location>
</feature>
<feature type="transmembrane region" description="Helical" evidence="7">
    <location>
        <begin position="126"/>
        <end position="144"/>
    </location>
</feature>
<evidence type="ECO:0000256" key="7">
    <source>
        <dbReference type="SAM" id="Phobius"/>
    </source>
</evidence>
<proteinExistence type="inferred from homology"/>
<dbReference type="Pfam" id="PF03092">
    <property type="entry name" value="BT1"/>
    <property type="match status" value="2"/>
</dbReference>
<keyword evidence="5 7" id="KW-1133">Transmembrane helix</keyword>
<name>A0A485KUF6_9STRA</name>
<feature type="transmembrane region" description="Helical" evidence="7">
    <location>
        <begin position="397"/>
        <end position="417"/>
    </location>
</feature>
<dbReference type="PANTHER" id="PTHR31585:SF5">
    <property type="entry name" value="RNA-BINDING S4 DOMAIN-CONTAINING PROTEIN"/>
    <property type="match status" value="1"/>
</dbReference>